<reference evidence="2 3" key="1">
    <citation type="submission" date="2016-01" db="EMBL/GenBank/DDBJ databases">
        <title>Whole genome sequence and analysis of Micromonospora rosaria DSM 803, which can produce antibacterial substance rosamicin.</title>
        <authorList>
            <person name="Yang H."/>
            <person name="He X."/>
            <person name="Zhu D."/>
        </authorList>
    </citation>
    <scope>NUCLEOTIDE SEQUENCE [LARGE SCALE GENOMIC DNA]</scope>
    <source>
        <strain evidence="2 3">DSM 803</strain>
    </source>
</reference>
<evidence type="ECO:0000313" key="3">
    <source>
        <dbReference type="Proteomes" id="UP000070620"/>
    </source>
</evidence>
<sequence length="154" mass="15963">MTRYRIEPGGVAAVVNAVNEDAARTLTAHAKDLQRATTSAEAHLDPLSPVRGALGPFALAAGGQIKAVYSATTTVLRATATATNAYVEADLDMARAGEAGVTVTATYVAGNDGDRASQAGRRAVQGLANIPKQEAMDARETPSLTDWLDQVTKP</sequence>
<proteinExistence type="predicted"/>
<dbReference type="AlphaFoldDB" id="A0A136Q028"/>
<name>A0A136Q028_9ACTN</name>
<dbReference type="OrthoDB" id="9894743at2"/>
<dbReference type="EMBL" id="LRQV01000001">
    <property type="protein sequence ID" value="KXK63914.1"/>
    <property type="molecule type" value="Genomic_DNA"/>
</dbReference>
<dbReference type="Proteomes" id="UP000070620">
    <property type="component" value="Unassembled WGS sequence"/>
</dbReference>
<organism evidence="2 3">
    <name type="scientific">Micromonospora rosaria</name>
    <dbReference type="NCBI Taxonomy" id="47874"/>
    <lineage>
        <taxon>Bacteria</taxon>
        <taxon>Bacillati</taxon>
        <taxon>Actinomycetota</taxon>
        <taxon>Actinomycetes</taxon>
        <taxon>Micromonosporales</taxon>
        <taxon>Micromonosporaceae</taxon>
        <taxon>Micromonospora</taxon>
    </lineage>
</organism>
<comment type="caution">
    <text evidence="2">The sequence shown here is derived from an EMBL/GenBank/DDBJ whole genome shotgun (WGS) entry which is preliminary data.</text>
</comment>
<keyword evidence="3" id="KW-1185">Reference proteome</keyword>
<accession>A0A136Q028</accession>
<protein>
    <submittedName>
        <fullName evidence="2">Uncharacterized protein</fullName>
    </submittedName>
</protein>
<feature type="region of interest" description="Disordered" evidence="1">
    <location>
        <begin position="134"/>
        <end position="154"/>
    </location>
</feature>
<evidence type="ECO:0000256" key="1">
    <source>
        <dbReference type="SAM" id="MobiDB-lite"/>
    </source>
</evidence>
<gene>
    <name evidence="2" type="ORF">AWW66_00205</name>
</gene>
<dbReference type="Pfam" id="PF20117">
    <property type="entry name" value="DUF6507"/>
    <property type="match status" value="1"/>
</dbReference>
<dbReference type="RefSeq" id="WP_067359226.1">
    <property type="nucleotide sequence ID" value="NZ_JBIUBN010000012.1"/>
</dbReference>
<dbReference type="InterPro" id="IPR045436">
    <property type="entry name" value="DUF6507"/>
</dbReference>
<evidence type="ECO:0000313" key="2">
    <source>
        <dbReference type="EMBL" id="KXK63914.1"/>
    </source>
</evidence>